<reference evidence="4 5" key="1">
    <citation type="journal article" date="2017" name="BMC Genomics">
        <title>Genomic characterization of two novel pathogenic avipoxviruses isolated from pacific shearwaters (Ardenna spp.).</title>
        <authorList>
            <person name="Sarker S."/>
            <person name="Das S."/>
            <person name="Lavers J.L."/>
            <person name="Hutton I."/>
            <person name="Helbig K."/>
            <person name="Imbery J."/>
            <person name="Upton C."/>
            <person name="Raidal S.R."/>
        </authorList>
    </citation>
    <scope>NUCLEOTIDE SEQUENCE [LARGE SCALE GENOMIC DNA]</scope>
    <source>
        <strain evidence="4 5">SWPV-1</strain>
    </source>
</reference>
<name>A0A1V0S888_CNPV</name>
<evidence type="ECO:0000256" key="3">
    <source>
        <dbReference type="PROSITE-ProRule" id="PRU00023"/>
    </source>
</evidence>
<dbReference type="SMART" id="SM00248">
    <property type="entry name" value="ANK"/>
    <property type="match status" value="5"/>
</dbReference>
<dbReference type="SUPFAM" id="SSF48403">
    <property type="entry name" value="Ankyrin repeat"/>
    <property type="match status" value="1"/>
</dbReference>
<evidence type="ECO:0000313" key="4">
    <source>
        <dbReference type="EMBL" id="ARF02835.1"/>
    </source>
</evidence>
<sequence>MDKLFNKDLYYIMIMDMDPDYNNCRYCKRMMLQASKFGNVGLVYYLLRNGVDPNFSDEYLRAPIHYAVDSNSPSIVKLLAEYGSEINIFDDDFEYPITKAIKSNNTYIANILIDAGADKTIFNDFDLLHESINKKRREMTELLIDNGTDVLMKDSEDHIPLHYAAYNDDIKGMLHVLNYVASYSGYEVCEKMIYEILTHHEIYSDEVLSAIIDYFLSIKQKDRNYFLRYSYNMIKTLIDDTDELTALYINKKN</sequence>
<dbReference type="PROSITE" id="PS50297">
    <property type="entry name" value="ANK_REP_REGION"/>
    <property type="match status" value="1"/>
</dbReference>
<dbReference type="PROSITE" id="PS50088">
    <property type="entry name" value="ANK_REPEAT"/>
    <property type="match status" value="1"/>
</dbReference>
<protein>
    <submittedName>
        <fullName evidence="4">SWPV1-276</fullName>
    </submittedName>
</protein>
<organism evidence="4 5">
    <name type="scientific">Shearwaterpox virus</name>
    <dbReference type="NCBI Taxonomy" id="1974596"/>
    <lineage>
        <taxon>Viruses</taxon>
        <taxon>Varidnaviria</taxon>
        <taxon>Bamfordvirae</taxon>
        <taxon>Nucleocytoviricota</taxon>
        <taxon>Pokkesviricetes</taxon>
        <taxon>Chitovirales</taxon>
        <taxon>Poxviridae</taxon>
        <taxon>Chordopoxvirinae</taxon>
        <taxon>Avipoxvirus</taxon>
        <taxon>Avipoxvirus canarypox</taxon>
        <taxon>Canarypox virus</taxon>
    </lineage>
</organism>
<evidence type="ECO:0000256" key="1">
    <source>
        <dbReference type="ARBA" id="ARBA00022737"/>
    </source>
</evidence>
<feature type="repeat" description="ANK" evidence="3">
    <location>
        <begin position="59"/>
        <end position="91"/>
    </location>
</feature>
<dbReference type="Gene3D" id="1.25.40.20">
    <property type="entry name" value="Ankyrin repeat-containing domain"/>
    <property type="match status" value="2"/>
</dbReference>
<dbReference type="PANTHER" id="PTHR24198:SF165">
    <property type="entry name" value="ANKYRIN REPEAT-CONTAINING PROTEIN-RELATED"/>
    <property type="match status" value="1"/>
</dbReference>
<proteinExistence type="predicted"/>
<evidence type="ECO:0000256" key="2">
    <source>
        <dbReference type="ARBA" id="ARBA00023043"/>
    </source>
</evidence>
<dbReference type="InterPro" id="IPR036770">
    <property type="entry name" value="Ankyrin_rpt-contain_sf"/>
</dbReference>
<gene>
    <name evidence="4" type="primary">SWPV1-276</name>
</gene>
<dbReference type="PANTHER" id="PTHR24198">
    <property type="entry name" value="ANKYRIN REPEAT AND PROTEIN KINASE DOMAIN-CONTAINING PROTEIN"/>
    <property type="match status" value="1"/>
</dbReference>
<dbReference type="InterPro" id="IPR002110">
    <property type="entry name" value="Ankyrin_rpt"/>
</dbReference>
<accession>A0A1V0S888</accession>
<keyword evidence="2 3" id="KW-0040">ANK repeat</keyword>
<dbReference type="Pfam" id="PF12796">
    <property type="entry name" value="Ank_2"/>
    <property type="match status" value="1"/>
</dbReference>
<dbReference type="EMBL" id="KX857216">
    <property type="protein sequence ID" value="ARF02835.1"/>
    <property type="molecule type" value="Genomic_DNA"/>
</dbReference>
<dbReference type="Proteomes" id="UP000315116">
    <property type="component" value="Segment"/>
</dbReference>
<keyword evidence="1" id="KW-0677">Repeat</keyword>
<evidence type="ECO:0000313" key="5">
    <source>
        <dbReference type="Proteomes" id="UP000315116"/>
    </source>
</evidence>